<organism evidence="1 2">
    <name type="scientific">Eumeta variegata</name>
    <name type="common">Bagworm moth</name>
    <name type="synonym">Eumeta japonica</name>
    <dbReference type="NCBI Taxonomy" id="151549"/>
    <lineage>
        <taxon>Eukaryota</taxon>
        <taxon>Metazoa</taxon>
        <taxon>Ecdysozoa</taxon>
        <taxon>Arthropoda</taxon>
        <taxon>Hexapoda</taxon>
        <taxon>Insecta</taxon>
        <taxon>Pterygota</taxon>
        <taxon>Neoptera</taxon>
        <taxon>Endopterygota</taxon>
        <taxon>Lepidoptera</taxon>
        <taxon>Glossata</taxon>
        <taxon>Ditrysia</taxon>
        <taxon>Tineoidea</taxon>
        <taxon>Psychidae</taxon>
        <taxon>Oiketicinae</taxon>
        <taxon>Eumeta</taxon>
    </lineage>
</organism>
<evidence type="ECO:0000313" key="2">
    <source>
        <dbReference type="Proteomes" id="UP000299102"/>
    </source>
</evidence>
<accession>A0A4C1ZMG8</accession>
<comment type="caution">
    <text evidence="1">The sequence shown here is derived from an EMBL/GenBank/DDBJ whole genome shotgun (WGS) entry which is preliminary data.</text>
</comment>
<dbReference type="AlphaFoldDB" id="A0A4C1ZMG8"/>
<name>A0A4C1ZMG8_EUMVA</name>
<proteinExistence type="predicted"/>
<protein>
    <submittedName>
        <fullName evidence="1">Uncharacterized protein</fullName>
    </submittedName>
</protein>
<dbReference type="Proteomes" id="UP000299102">
    <property type="component" value="Unassembled WGS sequence"/>
</dbReference>
<sequence>MLIAGRDSRQDRYTATNFLRRLHITYDFLKLSSRYVRKPVIEVKNTPYREHHRQLTRDEANSAGRNVTFDVRTHKVLSGRSMPERAEETNKMRAVAG</sequence>
<keyword evidence="2" id="KW-1185">Reference proteome</keyword>
<reference evidence="1 2" key="1">
    <citation type="journal article" date="2019" name="Commun. Biol.">
        <title>The bagworm genome reveals a unique fibroin gene that provides high tensile strength.</title>
        <authorList>
            <person name="Kono N."/>
            <person name="Nakamura H."/>
            <person name="Ohtoshi R."/>
            <person name="Tomita M."/>
            <person name="Numata K."/>
            <person name="Arakawa K."/>
        </authorList>
    </citation>
    <scope>NUCLEOTIDE SEQUENCE [LARGE SCALE GENOMIC DNA]</scope>
</reference>
<gene>
    <name evidence="1" type="ORF">EVAR_82735_1</name>
</gene>
<dbReference type="EMBL" id="BGZK01001918">
    <property type="protein sequence ID" value="GBP88274.1"/>
    <property type="molecule type" value="Genomic_DNA"/>
</dbReference>
<evidence type="ECO:0000313" key="1">
    <source>
        <dbReference type="EMBL" id="GBP88274.1"/>
    </source>
</evidence>